<protein>
    <recommendedName>
        <fullName evidence="1">FecR protein domain-containing protein</fullName>
    </recommendedName>
</protein>
<dbReference type="Gene3D" id="2.60.120.1440">
    <property type="match status" value="1"/>
</dbReference>
<name>A0A1E5QKW2_9CYAN</name>
<dbReference type="PANTHER" id="PTHR38731:SF1">
    <property type="entry name" value="FECR PROTEIN DOMAIN-CONTAINING PROTEIN"/>
    <property type="match status" value="1"/>
</dbReference>
<feature type="domain" description="FecR protein" evidence="1">
    <location>
        <begin position="69"/>
        <end position="171"/>
    </location>
</feature>
<evidence type="ECO:0000313" key="2">
    <source>
        <dbReference type="EMBL" id="OEJ75322.1"/>
    </source>
</evidence>
<proteinExistence type="predicted"/>
<accession>A0A1E5QKW2</accession>
<evidence type="ECO:0000259" key="1">
    <source>
        <dbReference type="Pfam" id="PF04773"/>
    </source>
</evidence>
<dbReference type="PANTHER" id="PTHR38731">
    <property type="entry name" value="LIPL45-RELATED LIPOPROTEIN-RELATED"/>
    <property type="match status" value="1"/>
</dbReference>
<reference evidence="2" key="1">
    <citation type="submission" date="2016-09" db="EMBL/GenBank/DDBJ databases">
        <title>Draft genome of thermotolerant cyanobacterium Desertifilum sp. strain IPPAS B-1220.</title>
        <authorList>
            <person name="Sinetova M.A."/>
            <person name="Bolakhan K."/>
            <person name="Zayadan B.K."/>
            <person name="Mironov K.S."/>
            <person name="Ustinova V."/>
            <person name="Kupriyanova E.V."/>
            <person name="Sidorov R.A."/>
            <person name="Skrypnik A.N."/>
            <person name="Gogoleva N.E."/>
            <person name="Gogolev Y.V."/>
            <person name="Los D.A."/>
        </authorList>
    </citation>
    <scope>NUCLEOTIDE SEQUENCE [LARGE SCALE GENOMIC DNA]</scope>
    <source>
        <strain evidence="2">IPPAS B-1220</strain>
    </source>
</reference>
<dbReference type="STRING" id="1781255.BH720_10005"/>
<dbReference type="OrthoDB" id="465662at2"/>
<organism evidence="2">
    <name type="scientific">Desertifilum tharense IPPAS B-1220</name>
    <dbReference type="NCBI Taxonomy" id="1781255"/>
    <lineage>
        <taxon>Bacteria</taxon>
        <taxon>Bacillati</taxon>
        <taxon>Cyanobacteriota</taxon>
        <taxon>Cyanophyceae</taxon>
        <taxon>Desertifilales</taxon>
        <taxon>Desertifilaceae</taxon>
        <taxon>Desertifilum</taxon>
    </lineage>
</organism>
<dbReference type="Pfam" id="PF04773">
    <property type="entry name" value="FecR"/>
    <property type="match status" value="1"/>
</dbReference>
<dbReference type="InterPro" id="IPR006860">
    <property type="entry name" value="FecR"/>
</dbReference>
<dbReference type="AlphaFoldDB" id="A0A1E5QKW2"/>
<comment type="caution">
    <text evidence="2">The sequence shown here is derived from an EMBL/GenBank/DDBJ whole genome shotgun (WGS) entry which is preliminary data.</text>
</comment>
<gene>
    <name evidence="2" type="ORF">BH720_10005</name>
</gene>
<dbReference type="RefSeq" id="WP_069967052.1">
    <property type="nucleotide sequence ID" value="NZ_CM124774.1"/>
</dbReference>
<sequence length="280" mass="30204">MKQILPLVPLLFCVSALCHQSRADEVKSVQVRVHRWLEVTQLAGTVTYQAPQQSSEPARKGMRLQSVGDTLRTGNGSSAVLQVDTDIGTVNISANTTVRVQQLQLMPDGGRVTRLQVTGGQARFRVRRFNHPGSSLEIETPAGSSAVRGTEFGVSVHPDGKTGIATREGRILVEAQNQSLLVEAGQEVLLIPGLPPPGEPKPLTPLPQFNLRLLSALDDQTVRIVAQVDPLNLVKIAGLPQILTHDGQIDVIVPLPPDRRIQVIAIAPIGLQQVYELAVP</sequence>
<dbReference type="EMBL" id="MJGC01000052">
    <property type="protein sequence ID" value="OEJ75322.1"/>
    <property type="molecule type" value="Genomic_DNA"/>
</dbReference>